<dbReference type="RefSeq" id="WP_023359184.1">
    <property type="nucleotide sequence ID" value="NC_022657.1"/>
</dbReference>
<sequence>MLITLLREMARRWPSHDDEGATAVEYALLVGLIAVIIISSVTLLGGNIDAMFDDIASQLGGGTN</sequence>
<dbReference type="Proteomes" id="UP000017746">
    <property type="component" value="Chromosome"/>
</dbReference>
<dbReference type="eggNOG" id="COG3847">
    <property type="taxonomic scope" value="Bacteria"/>
</dbReference>
<proteinExistence type="predicted"/>
<feature type="transmembrane region" description="Helical" evidence="1">
    <location>
        <begin position="21"/>
        <end position="44"/>
    </location>
</feature>
<dbReference type="PATRIC" id="fig|1246995.3.peg.1393"/>
<keyword evidence="1" id="KW-1133">Transmembrane helix</keyword>
<accession>U5VRS0</accession>
<dbReference type="InterPro" id="IPR007047">
    <property type="entry name" value="Flp_Fap"/>
</dbReference>
<keyword evidence="1" id="KW-0472">Membrane</keyword>
<protein>
    <submittedName>
        <fullName evidence="2">Membrane protein</fullName>
    </submittedName>
</protein>
<name>U5VRS0_9ACTN</name>
<organism evidence="2 3">
    <name type="scientific">Actinoplanes friuliensis DSM 7358</name>
    <dbReference type="NCBI Taxonomy" id="1246995"/>
    <lineage>
        <taxon>Bacteria</taxon>
        <taxon>Bacillati</taxon>
        <taxon>Actinomycetota</taxon>
        <taxon>Actinomycetes</taxon>
        <taxon>Micromonosporales</taxon>
        <taxon>Micromonosporaceae</taxon>
        <taxon>Actinoplanes</taxon>
    </lineage>
</organism>
<dbReference type="EMBL" id="CP006272">
    <property type="protein sequence ID" value="AGZ39653.1"/>
    <property type="molecule type" value="Genomic_DNA"/>
</dbReference>
<keyword evidence="1" id="KW-0812">Transmembrane</keyword>
<evidence type="ECO:0000256" key="1">
    <source>
        <dbReference type="SAM" id="Phobius"/>
    </source>
</evidence>
<gene>
    <name evidence="2" type="ORF">AFR_06820</name>
</gene>
<reference evidence="2 3" key="1">
    <citation type="journal article" date="2014" name="J. Biotechnol.">
        <title>Complete genome sequence of the actinobacterium Actinoplanes friuliensis HAG 010964, producer of the lipopeptide antibiotic friulimycin.</title>
        <authorList>
            <person name="Ruckert C."/>
            <person name="Szczepanowski R."/>
            <person name="Albersmeier A."/>
            <person name="Goesmann A."/>
            <person name="Fischer N."/>
            <person name="Steinkamper A."/>
            <person name="Puhler A."/>
            <person name="Biener R."/>
            <person name="Schwartz D."/>
            <person name="Kalinowski J."/>
        </authorList>
    </citation>
    <scope>NUCLEOTIDE SEQUENCE [LARGE SCALE GENOMIC DNA]</scope>
    <source>
        <strain evidence="2 3">DSM 7358</strain>
    </source>
</reference>
<dbReference type="KEGG" id="afs:AFR_06820"/>
<dbReference type="STRING" id="1246995.AFR_06820"/>
<dbReference type="Pfam" id="PF04964">
    <property type="entry name" value="Flp_Fap"/>
    <property type="match status" value="1"/>
</dbReference>
<dbReference type="AlphaFoldDB" id="U5VRS0"/>
<dbReference type="HOGENOM" id="CLU_171854_4_1_11"/>
<keyword evidence="3" id="KW-1185">Reference proteome</keyword>
<evidence type="ECO:0000313" key="2">
    <source>
        <dbReference type="EMBL" id="AGZ39653.1"/>
    </source>
</evidence>
<evidence type="ECO:0000313" key="3">
    <source>
        <dbReference type="Proteomes" id="UP000017746"/>
    </source>
</evidence>